<evidence type="ECO:0000256" key="1">
    <source>
        <dbReference type="SAM" id="SignalP"/>
    </source>
</evidence>
<sequence>MKIRFLVIATALALALASTPGLADWAKLKEAASELGTAVSDTSMEAWKGITDFSKETWESVSSWGAEAYNKAGAWTAESAATGKEWLTAADKKLDTMLEPKTPEEARTALDTMADTALVRLFNEQPSAKLLFDKAYGYAVFDSRKFSLMIHTNQGAGVAVNRTSGKHIYMKMFGAGLAAGIGGKFYQQVILFEDKARFDAFVSKGWEATSEVGAVAGKESAELTAKYNGGMAIYQIGEKGLLLDANISGSKYWLDDDLNK</sequence>
<gene>
    <name evidence="2" type="ORF">SJS77_04645</name>
</gene>
<name>A0AAW9EXG7_AERCA</name>
<dbReference type="EMBL" id="JAWZVU010000025">
    <property type="protein sequence ID" value="MDX7719765.1"/>
    <property type="molecule type" value="Genomic_DNA"/>
</dbReference>
<evidence type="ECO:0008006" key="4">
    <source>
        <dbReference type="Google" id="ProtNLM"/>
    </source>
</evidence>
<protein>
    <recommendedName>
        <fullName evidence="4">Lipoprotein</fullName>
    </recommendedName>
</protein>
<evidence type="ECO:0000313" key="3">
    <source>
        <dbReference type="Proteomes" id="UP001277183"/>
    </source>
</evidence>
<proteinExistence type="predicted"/>
<reference evidence="2" key="1">
    <citation type="submission" date="2023-11" db="EMBL/GenBank/DDBJ databases">
        <title>WGS of Aeromonas in Northern Israel.</title>
        <authorList>
            <person name="Hershko Y."/>
        </authorList>
    </citation>
    <scope>NUCLEOTIDE SEQUENCE</scope>
    <source>
        <strain evidence="2">77416</strain>
    </source>
</reference>
<feature type="signal peptide" evidence="1">
    <location>
        <begin position="1"/>
        <end position="23"/>
    </location>
</feature>
<accession>A0AAW9EXG7</accession>
<keyword evidence="1" id="KW-0732">Signal</keyword>
<dbReference type="Proteomes" id="UP001277183">
    <property type="component" value="Unassembled WGS sequence"/>
</dbReference>
<evidence type="ECO:0000313" key="2">
    <source>
        <dbReference type="EMBL" id="MDX7719765.1"/>
    </source>
</evidence>
<dbReference type="AlphaFoldDB" id="A0AAW9EXG7"/>
<feature type="chain" id="PRO_5043420928" description="Lipoprotein" evidence="1">
    <location>
        <begin position="24"/>
        <end position="260"/>
    </location>
</feature>
<organism evidence="2 3">
    <name type="scientific">Aeromonas caviae</name>
    <name type="common">Aeromonas punctata</name>
    <dbReference type="NCBI Taxonomy" id="648"/>
    <lineage>
        <taxon>Bacteria</taxon>
        <taxon>Pseudomonadati</taxon>
        <taxon>Pseudomonadota</taxon>
        <taxon>Gammaproteobacteria</taxon>
        <taxon>Aeromonadales</taxon>
        <taxon>Aeromonadaceae</taxon>
        <taxon>Aeromonas</taxon>
    </lineage>
</organism>
<comment type="caution">
    <text evidence="2">The sequence shown here is derived from an EMBL/GenBank/DDBJ whole genome shotgun (WGS) entry which is preliminary data.</text>
</comment>
<dbReference type="RefSeq" id="WP_319886515.1">
    <property type="nucleotide sequence ID" value="NZ_JAWZVU010000025.1"/>
</dbReference>